<feature type="compositionally biased region" description="Pro residues" evidence="1">
    <location>
        <begin position="36"/>
        <end position="50"/>
    </location>
</feature>
<dbReference type="EMBL" id="SDRB02013343">
    <property type="protein sequence ID" value="THF95162.1"/>
    <property type="molecule type" value="Genomic_DNA"/>
</dbReference>
<keyword evidence="3" id="KW-1185">Reference proteome</keyword>
<evidence type="ECO:0000313" key="3">
    <source>
        <dbReference type="Proteomes" id="UP000306102"/>
    </source>
</evidence>
<feature type="region of interest" description="Disordered" evidence="1">
    <location>
        <begin position="26"/>
        <end position="62"/>
    </location>
</feature>
<dbReference type="Proteomes" id="UP000306102">
    <property type="component" value="Unassembled WGS sequence"/>
</dbReference>
<accession>A0A4S4CZ34</accession>
<dbReference type="AlphaFoldDB" id="A0A4S4CZ34"/>
<evidence type="ECO:0000256" key="1">
    <source>
        <dbReference type="SAM" id="MobiDB-lite"/>
    </source>
</evidence>
<protein>
    <submittedName>
        <fullName evidence="2">Uncharacterized protein</fullName>
    </submittedName>
</protein>
<evidence type="ECO:0000313" key="2">
    <source>
        <dbReference type="EMBL" id="THF95162.1"/>
    </source>
</evidence>
<reference evidence="2 3" key="1">
    <citation type="journal article" date="2018" name="Proc. Natl. Acad. Sci. U.S.A.">
        <title>Draft genome sequence of Camellia sinensis var. sinensis provides insights into the evolution of the tea genome and tea quality.</title>
        <authorList>
            <person name="Wei C."/>
            <person name="Yang H."/>
            <person name="Wang S."/>
            <person name="Zhao J."/>
            <person name="Liu C."/>
            <person name="Gao L."/>
            <person name="Xia E."/>
            <person name="Lu Y."/>
            <person name="Tai Y."/>
            <person name="She G."/>
            <person name="Sun J."/>
            <person name="Cao H."/>
            <person name="Tong W."/>
            <person name="Gao Q."/>
            <person name="Li Y."/>
            <person name="Deng W."/>
            <person name="Jiang X."/>
            <person name="Wang W."/>
            <person name="Chen Q."/>
            <person name="Zhang S."/>
            <person name="Li H."/>
            <person name="Wu J."/>
            <person name="Wang P."/>
            <person name="Li P."/>
            <person name="Shi C."/>
            <person name="Zheng F."/>
            <person name="Jian J."/>
            <person name="Huang B."/>
            <person name="Shan D."/>
            <person name="Shi M."/>
            <person name="Fang C."/>
            <person name="Yue Y."/>
            <person name="Li F."/>
            <person name="Li D."/>
            <person name="Wei S."/>
            <person name="Han B."/>
            <person name="Jiang C."/>
            <person name="Yin Y."/>
            <person name="Xia T."/>
            <person name="Zhang Z."/>
            <person name="Bennetzen J.L."/>
            <person name="Zhao S."/>
            <person name="Wan X."/>
        </authorList>
    </citation>
    <scope>NUCLEOTIDE SEQUENCE [LARGE SCALE GENOMIC DNA]</scope>
    <source>
        <strain evidence="3">cv. Shuchazao</strain>
        <tissue evidence="2">Leaf</tissue>
    </source>
</reference>
<name>A0A4S4CZ34_CAMSN</name>
<proteinExistence type="predicted"/>
<sequence>MPTSHQLAALAEVRSVRSSVVELEASEPLQSECPRPCSPVPSQAPSPDLGPPMRESGLLSGPPPHCTLMDGPPNVVGATQTHFTPSSEQYEVPCSAPYFVTEPSEVILPVSQPTDSLDPLSIRVQELSPSASPVRPGPPALLSELCLSKVFNCLSLKRPHSDDDMYESVVKKKLKGNLLELDNVSTESKALSVVDSKPPARVLARRAKCQRKTSLVEIQVQLLEADANSISGGTGPVRITSLDATSCCPRYGDLLGMLFLIKKLEK</sequence>
<gene>
    <name evidence="2" type="ORF">TEA_011243</name>
</gene>
<comment type="caution">
    <text evidence="2">The sequence shown here is derived from an EMBL/GenBank/DDBJ whole genome shotgun (WGS) entry which is preliminary data.</text>
</comment>
<organism evidence="2 3">
    <name type="scientific">Camellia sinensis var. sinensis</name>
    <name type="common">China tea</name>
    <dbReference type="NCBI Taxonomy" id="542762"/>
    <lineage>
        <taxon>Eukaryota</taxon>
        <taxon>Viridiplantae</taxon>
        <taxon>Streptophyta</taxon>
        <taxon>Embryophyta</taxon>
        <taxon>Tracheophyta</taxon>
        <taxon>Spermatophyta</taxon>
        <taxon>Magnoliopsida</taxon>
        <taxon>eudicotyledons</taxon>
        <taxon>Gunneridae</taxon>
        <taxon>Pentapetalae</taxon>
        <taxon>asterids</taxon>
        <taxon>Ericales</taxon>
        <taxon>Theaceae</taxon>
        <taxon>Camellia</taxon>
    </lineage>
</organism>